<protein>
    <submittedName>
        <fullName evidence="2">Uncharacterized protein</fullName>
    </submittedName>
</protein>
<proteinExistence type="predicted"/>
<dbReference type="Proteomes" id="UP000585474">
    <property type="component" value="Unassembled WGS sequence"/>
</dbReference>
<feature type="region of interest" description="Disordered" evidence="1">
    <location>
        <begin position="83"/>
        <end position="104"/>
    </location>
</feature>
<keyword evidence="3" id="KW-1185">Reference proteome</keyword>
<evidence type="ECO:0000313" key="3">
    <source>
        <dbReference type="Proteomes" id="UP000585474"/>
    </source>
</evidence>
<dbReference type="EMBL" id="BJWL01000029">
    <property type="protein sequence ID" value="GFZ21550.1"/>
    <property type="molecule type" value="Genomic_DNA"/>
</dbReference>
<comment type="caution">
    <text evidence="2">The sequence shown here is derived from an EMBL/GenBank/DDBJ whole genome shotgun (WGS) entry which is preliminary data.</text>
</comment>
<reference evidence="2 3" key="1">
    <citation type="submission" date="2019-07" db="EMBL/GenBank/DDBJ databases">
        <title>De Novo Assembly of kiwifruit Actinidia rufa.</title>
        <authorList>
            <person name="Sugita-Konishi S."/>
            <person name="Sato K."/>
            <person name="Mori E."/>
            <person name="Abe Y."/>
            <person name="Kisaki G."/>
            <person name="Hamano K."/>
            <person name="Suezawa K."/>
            <person name="Otani M."/>
            <person name="Fukuda T."/>
            <person name="Manabe T."/>
            <person name="Gomi K."/>
            <person name="Tabuchi M."/>
            <person name="Akimitsu K."/>
            <person name="Kataoka I."/>
        </authorList>
    </citation>
    <scope>NUCLEOTIDE SEQUENCE [LARGE SCALE GENOMIC DNA]</scope>
    <source>
        <strain evidence="3">cv. Fuchu</strain>
    </source>
</reference>
<evidence type="ECO:0000256" key="1">
    <source>
        <dbReference type="SAM" id="MobiDB-lite"/>
    </source>
</evidence>
<sequence>MRKALVANNLKMPTRRASELTSKVRAIRRDASPGGGSRSKQALSYYDEAKSQGDGQIMALGRLVRGARNGQLQTRADARQVERATRMSSQVESSFKRRKEITEEHKGRPGLKVLGSIFENDTAAELHNTELGVETRIKRESMTKLMPTPHRLYWEGPTSLPFPLSMSLYGQAEGRDLSSKAVGWEARPFPWPGFSQVFRSFGGMSVSEFNSTPSLSPTKECSTSYLCTSRI</sequence>
<organism evidence="2 3">
    <name type="scientific">Actinidia rufa</name>
    <dbReference type="NCBI Taxonomy" id="165716"/>
    <lineage>
        <taxon>Eukaryota</taxon>
        <taxon>Viridiplantae</taxon>
        <taxon>Streptophyta</taxon>
        <taxon>Embryophyta</taxon>
        <taxon>Tracheophyta</taxon>
        <taxon>Spermatophyta</taxon>
        <taxon>Magnoliopsida</taxon>
        <taxon>eudicotyledons</taxon>
        <taxon>Gunneridae</taxon>
        <taxon>Pentapetalae</taxon>
        <taxon>asterids</taxon>
        <taxon>Ericales</taxon>
        <taxon>Actinidiaceae</taxon>
        <taxon>Actinidia</taxon>
    </lineage>
</organism>
<accession>A0A7J0HEK5</accession>
<evidence type="ECO:0000313" key="2">
    <source>
        <dbReference type="EMBL" id="GFZ21550.1"/>
    </source>
</evidence>
<gene>
    <name evidence="2" type="ORF">Acr_29g0007120</name>
</gene>
<dbReference type="AlphaFoldDB" id="A0A7J0HEK5"/>
<name>A0A7J0HEK5_9ERIC</name>